<organism evidence="1 2">
    <name type="scientific">Candidatus Erwinia dacicola</name>
    <dbReference type="NCBI Taxonomy" id="252393"/>
    <lineage>
        <taxon>Bacteria</taxon>
        <taxon>Pseudomonadati</taxon>
        <taxon>Pseudomonadota</taxon>
        <taxon>Gammaproteobacteria</taxon>
        <taxon>Enterobacterales</taxon>
        <taxon>Erwiniaceae</taxon>
        <taxon>Erwinia</taxon>
    </lineage>
</organism>
<proteinExistence type="predicted"/>
<sequence length="41" mass="4620">MAVSRWSTTTSEEAIQSPNHRVGMGDMTYHLSVVEILEEIN</sequence>
<reference evidence="1" key="1">
    <citation type="submission" date="2018-04" db="EMBL/GenBank/DDBJ databases">
        <title>Genomes of the Obligate Erwinia dacicola and Facultative Enterobacter sp. OLF Endosymbionts of the Olive Fruit fly, Bactrocera oleae.</title>
        <authorList>
            <person name="Estes A.M."/>
            <person name="Hearn D.J."/>
            <person name="Agarwal S."/>
            <person name="Pierson E.A."/>
            <person name="Dunning-Hotopp J.C."/>
        </authorList>
    </citation>
    <scope>NUCLEOTIDE SEQUENCE [LARGE SCALE GENOMIC DNA]</scope>
    <source>
        <strain evidence="1">Oroville</strain>
    </source>
</reference>
<comment type="caution">
    <text evidence="1">The sequence shown here is derived from an EMBL/GenBank/DDBJ whole genome shotgun (WGS) entry which is preliminary data.</text>
</comment>
<dbReference type="EMBL" id="LJAM02000915">
    <property type="protein sequence ID" value="RAP67447.1"/>
    <property type="molecule type" value="Genomic_DNA"/>
</dbReference>
<evidence type="ECO:0000313" key="1">
    <source>
        <dbReference type="EMBL" id="RAP67447.1"/>
    </source>
</evidence>
<evidence type="ECO:0000313" key="2">
    <source>
        <dbReference type="Proteomes" id="UP000244334"/>
    </source>
</evidence>
<keyword evidence="2" id="KW-1185">Reference proteome</keyword>
<name>A0A328T9V7_9GAMM</name>
<dbReference type="AlphaFoldDB" id="A0A328T9V7"/>
<dbReference type="Proteomes" id="UP000244334">
    <property type="component" value="Unassembled WGS sequence"/>
</dbReference>
<gene>
    <name evidence="1" type="ORF">ACZ87_03962</name>
</gene>
<accession>A0A328T9V7</accession>
<protein>
    <submittedName>
        <fullName evidence="1">Uncharacterized protein</fullName>
    </submittedName>
</protein>